<dbReference type="AlphaFoldDB" id="A0A4U8YZ39"/>
<feature type="signal peptide" evidence="1">
    <location>
        <begin position="1"/>
        <end position="23"/>
    </location>
</feature>
<dbReference type="EMBL" id="LR535956">
    <property type="protein sequence ID" value="VFU02971.1"/>
    <property type="molecule type" value="mRNA"/>
</dbReference>
<organism evidence="2">
    <name type="scientific">Oulactis sp.</name>
    <name type="common">Sea anemone</name>
    <dbReference type="NCBI Taxonomy" id="2093647"/>
    <lineage>
        <taxon>Eukaryota</taxon>
        <taxon>Metazoa</taxon>
        <taxon>Cnidaria</taxon>
        <taxon>Anthozoa</taxon>
        <taxon>Hexacorallia</taxon>
        <taxon>Actiniaria</taxon>
        <taxon>Actiniidae</taxon>
        <taxon>Oulactis</taxon>
    </lineage>
</organism>
<gene>
    <name evidence="2" type="primary">U-AITX-Oulsp35</name>
</gene>
<sequence length="111" mass="12654">MDSFKVALFLILLMMVTVEKVSSEIVCQDILEEQLCASQVKMDKSQCHEEPWNSKCRKTCGRCDECYDAESMMTCDSQKANCDDINVAHECSRTCGVLGCEKETRRVFHMP</sequence>
<evidence type="ECO:0000256" key="1">
    <source>
        <dbReference type="SAM" id="SignalP"/>
    </source>
</evidence>
<reference evidence="2" key="1">
    <citation type="submission" date="2019-03" db="EMBL/GenBank/DDBJ databases">
        <authorList>
            <person name="Mitchell L M."/>
        </authorList>
    </citation>
    <scope>NUCLEOTIDE SEQUENCE</scope>
    <source>
        <tissue evidence="2">Tentacle</tissue>
    </source>
</reference>
<proteinExistence type="evidence at transcript level"/>
<accession>A0A4U8YZ39</accession>
<feature type="chain" id="PRO_5020305604" evidence="1">
    <location>
        <begin position="24"/>
        <end position="111"/>
    </location>
</feature>
<evidence type="ECO:0000313" key="2">
    <source>
        <dbReference type="EMBL" id="VFU02971.1"/>
    </source>
</evidence>
<protein>
    <submittedName>
        <fullName evidence="2">mRNA</fullName>
    </submittedName>
</protein>
<keyword evidence="1" id="KW-0732">Signal</keyword>
<name>A0A4U8YZ39_OULSP</name>